<gene>
    <name evidence="2" type="ORF">FYJ50_04380</name>
</gene>
<evidence type="ECO:0000313" key="3">
    <source>
        <dbReference type="Proteomes" id="UP000470082"/>
    </source>
</evidence>
<evidence type="ECO:0000313" key="2">
    <source>
        <dbReference type="EMBL" id="MSS01345.1"/>
    </source>
</evidence>
<dbReference type="PROSITE" id="PS51257">
    <property type="entry name" value="PROKAR_LIPOPROTEIN"/>
    <property type="match status" value="1"/>
</dbReference>
<dbReference type="RefSeq" id="WP_154459843.1">
    <property type="nucleotide sequence ID" value="NZ_JBJEEW010000020.1"/>
</dbReference>
<dbReference type="EMBL" id="VUMM01000006">
    <property type="protein sequence ID" value="MSS01345.1"/>
    <property type="molecule type" value="Genomic_DNA"/>
</dbReference>
<protein>
    <recommendedName>
        <fullName evidence="4">Lipoprotein</fullName>
    </recommendedName>
</protein>
<dbReference type="Proteomes" id="UP000470082">
    <property type="component" value="Unassembled WGS sequence"/>
</dbReference>
<feature type="signal peptide" evidence="1">
    <location>
        <begin position="1"/>
        <end position="19"/>
    </location>
</feature>
<evidence type="ECO:0000256" key="1">
    <source>
        <dbReference type="SAM" id="SignalP"/>
    </source>
</evidence>
<feature type="chain" id="PRO_5038503859" description="Lipoprotein" evidence="1">
    <location>
        <begin position="20"/>
        <end position="105"/>
    </location>
</feature>
<reference evidence="2 3" key="1">
    <citation type="submission" date="2019-08" db="EMBL/GenBank/DDBJ databases">
        <title>In-depth cultivation of the pig gut microbiome towards novel bacterial diversity and tailored functional studies.</title>
        <authorList>
            <person name="Wylensek D."/>
            <person name="Hitch T.C.A."/>
            <person name="Clavel T."/>
        </authorList>
    </citation>
    <scope>NUCLEOTIDE SEQUENCE [LARGE SCALE GENOMIC DNA]</scope>
    <source>
        <strain evidence="2 3">LKV-178-WT-2G</strain>
    </source>
</reference>
<organism evidence="2 3">
    <name type="scientific">Floccifex porci</name>
    <dbReference type="NCBI Taxonomy" id="2606629"/>
    <lineage>
        <taxon>Bacteria</taxon>
        <taxon>Bacillati</taxon>
        <taxon>Bacillota</taxon>
        <taxon>Erysipelotrichia</taxon>
        <taxon>Erysipelotrichales</taxon>
        <taxon>Erysipelotrichaceae</taxon>
        <taxon>Floccifex</taxon>
    </lineage>
</organism>
<dbReference type="AlphaFoldDB" id="A0A7X2N2M2"/>
<name>A0A7X2N2M2_9FIRM</name>
<comment type="caution">
    <text evidence="2">The sequence shown here is derived from an EMBL/GenBank/DDBJ whole genome shotgun (WGS) entry which is preliminary data.</text>
</comment>
<evidence type="ECO:0008006" key="4">
    <source>
        <dbReference type="Google" id="ProtNLM"/>
    </source>
</evidence>
<proteinExistence type="predicted"/>
<accession>A0A7X2N2M2</accession>
<keyword evidence="1" id="KW-0732">Signal</keyword>
<keyword evidence="3" id="KW-1185">Reference proteome</keyword>
<sequence>MKKYICILLLLLCSCSKNTSFIGKHYIRYTDYGIENICFLENGQFSYYDDAGEPVDDSDLINSYTYDSDTQCITLSDKTVIKVIKSNRNELILDFNGEKRLFKLK</sequence>